<dbReference type="Pfam" id="PF01010">
    <property type="entry name" value="Proton_antipo_C"/>
    <property type="match status" value="1"/>
</dbReference>
<evidence type="ECO:0000256" key="3">
    <source>
        <dbReference type="ARBA" id="ARBA00008200"/>
    </source>
</evidence>
<feature type="domain" description="NADH:quinone oxidoreductase/Mrp antiporter transmembrane" evidence="21">
    <location>
        <begin position="141"/>
        <end position="441"/>
    </location>
</feature>
<feature type="transmembrane region" description="Helical" evidence="20">
    <location>
        <begin position="121"/>
        <end position="139"/>
    </location>
</feature>
<comment type="subcellular location">
    <subcellularLocation>
        <location evidence="2 20">Plastid</location>
        <location evidence="2 20">Chloroplast thylakoid membrane</location>
        <topology evidence="2 20">Multi-pass membrane protein</topology>
    </subcellularLocation>
</comment>
<keyword evidence="16 20" id="KW-0793">Thylakoid</keyword>
<dbReference type="PRINTS" id="PR01434">
    <property type="entry name" value="NADHDHGNASE5"/>
</dbReference>
<feature type="transmembrane region" description="Helical" evidence="20">
    <location>
        <begin position="225"/>
        <end position="250"/>
    </location>
</feature>
<evidence type="ECO:0000256" key="10">
    <source>
        <dbReference type="ARBA" id="ARBA00022719"/>
    </source>
</evidence>
<dbReference type="GO" id="GO:0009535">
    <property type="term" value="C:chloroplast thylakoid membrane"/>
    <property type="evidence" value="ECO:0007669"/>
    <property type="project" value="UniProtKB-SubCell"/>
</dbReference>
<evidence type="ECO:0000256" key="19">
    <source>
        <dbReference type="ARBA" id="ARBA00048026"/>
    </source>
</evidence>
<evidence type="ECO:0000259" key="23">
    <source>
        <dbReference type="Pfam" id="PF01010"/>
    </source>
</evidence>
<evidence type="ECO:0000256" key="16">
    <source>
        <dbReference type="ARBA" id="ARBA00023078"/>
    </source>
</evidence>
<dbReference type="GO" id="GO:0003954">
    <property type="term" value="F:NADH dehydrogenase activity"/>
    <property type="evidence" value="ECO:0007669"/>
    <property type="project" value="TreeGrafter"/>
</dbReference>
<evidence type="ECO:0000256" key="18">
    <source>
        <dbReference type="ARBA" id="ARBA00047726"/>
    </source>
</evidence>
<feature type="domain" description="NADH-Ubiquinone oxidoreductase (complex I) chain 5 N-terminal" evidence="22">
    <location>
        <begin position="75"/>
        <end position="125"/>
    </location>
</feature>
<feature type="transmembrane region" description="Helical" evidence="20">
    <location>
        <begin position="40"/>
        <end position="60"/>
    </location>
</feature>
<comment type="catalytic activity">
    <reaction evidence="18 20">
        <text>a plastoquinone + NADPH + (n+1) H(+)(in) = a plastoquinol + NADP(+) + n H(+)(out)</text>
        <dbReference type="Rhea" id="RHEA:42612"/>
        <dbReference type="Rhea" id="RHEA-COMP:9561"/>
        <dbReference type="Rhea" id="RHEA-COMP:9562"/>
        <dbReference type="ChEBI" id="CHEBI:15378"/>
        <dbReference type="ChEBI" id="CHEBI:17757"/>
        <dbReference type="ChEBI" id="CHEBI:57783"/>
        <dbReference type="ChEBI" id="CHEBI:58349"/>
        <dbReference type="ChEBI" id="CHEBI:62192"/>
    </reaction>
</comment>
<gene>
    <name evidence="20 24" type="primary">ndhF</name>
    <name evidence="24" type="ORF">MapuCp070</name>
</gene>
<feature type="transmembrane region" description="Helical" evidence="20">
    <location>
        <begin position="542"/>
        <end position="562"/>
    </location>
</feature>
<dbReference type="AlphaFoldDB" id="A0A7L7YWN4"/>
<keyword evidence="14 20" id="KW-1133">Transmembrane helix</keyword>
<dbReference type="Gene3D" id="1.20.5.2700">
    <property type="match status" value="1"/>
</dbReference>
<keyword evidence="8 20" id="KW-0934">Plastid</keyword>
<proteinExistence type="inferred from homology"/>
<dbReference type="PANTHER" id="PTHR42829">
    <property type="entry name" value="NADH-UBIQUINONE OXIDOREDUCTASE CHAIN 5"/>
    <property type="match status" value="1"/>
</dbReference>
<feature type="transmembrane region" description="Helical" evidence="20">
    <location>
        <begin position="717"/>
        <end position="738"/>
    </location>
</feature>
<feature type="transmembrane region" description="Helical" evidence="20">
    <location>
        <begin position="85"/>
        <end position="109"/>
    </location>
</feature>
<evidence type="ECO:0000256" key="2">
    <source>
        <dbReference type="ARBA" id="ARBA00004454"/>
    </source>
</evidence>
<evidence type="ECO:0000256" key="1">
    <source>
        <dbReference type="ARBA" id="ARBA00004059"/>
    </source>
</evidence>
<dbReference type="InterPro" id="IPR002128">
    <property type="entry name" value="NADH_UbQ_OxRdtase_chlpt_su5_C"/>
</dbReference>
<reference evidence="24" key="1">
    <citation type="submission" date="2020-08" db="EMBL/GenBank/DDBJ databases">
        <title>The complete plastome sequence from the family Lamiaceae, Vitex rotundifolia L.f.</title>
        <authorList>
            <person name="Jo S."/>
            <person name="Kim K.-J."/>
        </authorList>
    </citation>
    <scope>NUCLEOTIDE SEQUENCE</scope>
</reference>
<dbReference type="PRINTS" id="PR01435">
    <property type="entry name" value="NPOXDRDTASE5"/>
</dbReference>
<comment type="function">
    <text evidence="1 20">NDH shuttles electrons from NAD(P)H:plastoquinone, via FMN and iron-sulfur (Fe-S) centers, to quinones in the photosynthetic chain and possibly in a chloroplast respiratory chain. The immediate electron acceptor for the enzyme in this species is believed to be plastoquinone. Couples the redox reaction to proton translocation, and thus conserves the redox energy in a proton gradient.</text>
</comment>
<evidence type="ECO:0000256" key="7">
    <source>
        <dbReference type="ARBA" id="ARBA00022528"/>
    </source>
</evidence>
<evidence type="ECO:0000256" key="9">
    <source>
        <dbReference type="ARBA" id="ARBA00022692"/>
    </source>
</evidence>
<evidence type="ECO:0000256" key="4">
    <source>
        <dbReference type="ARBA" id="ARBA00011199"/>
    </source>
</evidence>
<geneLocation type="chloroplast" evidence="24"/>
<evidence type="ECO:0000256" key="13">
    <source>
        <dbReference type="ARBA" id="ARBA00022967"/>
    </source>
</evidence>
<name>A0A7L7YWN4_MAZPU</name>
<evidence type="ECO:0000256" key="17">
    <source>
        <dbReference type="ARBA" id="ARBA00023136"/>
    </source>
</evidence>
<dbReference type="GO" id="GO:0048038">
    <property type="term" value="F:quinone binding"/>
    <property type="evidence" value="ECO:0007669"/>
    <property type="project" value="UniProtKB-KW"/>
</dbReference>
<dbReference type="InterPro" id="IPR018393">
    <property type="entry name" value="NADHpl_OxRdtase_5_subgr"/>
</dbReference>
<feature type="transmembrane region" description="Helical" evidence="20">
    <location>
        <begin position="262"/>
        <end position="287"/>
    </location>
</feature>
<accession>A0A7L7YWN4</accession>
<evidence type="ECO:0000256" key="15">
    <source>
        <dbReference type="ARBA" id="ARBA00023027"/>
    </source>
</evidence>
<dbReference type="Pfam" id="PF00361">
    <property type="entry name" value="Proton_antipo_M"/>
    <property type="match status" value="1"/>
</dbReference>
<dbReference type="NCBIfam" id="NF005141">
    <property type="entry name" value="PRK06590.1"/>
    <property type="match status" value="1"/>
</dbReference>
<evidence type="ECO:0000256" key="20">
    <source>
        <dbReference type="RuleBase" id="RU364062"/>
    </source>
</evidence>
<keyword evidence="17 20" id="KW-0472">Membrane</keyword>
<sequence length="742" mass="84101">MEQTYQYAWIIPFVPLPVPMLIGVGLLLFPTATKNLRRMWAFPSILLLSIVMIFSTNLSIQQINSSSIYQYVWSWTLDNDFSLEFGYLIDPLTSIMSMLITTVGIMVLIYSDNYMAHDQGYLRFFAYMSFFSTSMLGLVTSSNLIQIYIFWELVGMCSYLLIGFWFTRPPAANACQKAFVTNRVGDFGLLLGILGFYWITGSFEFRDLFEIFNNLIYNNQVNSTFVTLCAALLFAGAVAKSAQFPLHVWLPDAMEGPTPISALIHAATMVAAGIFLVARLLPLFIVIPYIMNFISLIGIITVLLGATLALAQKDIKKGLAYSTMSQLGYMMLALGMGSYRSALFHLITHAYSKALLFLGSGSVIHSMETVVGYSPDKSQNMVFMGGLTKHVPITKTSFLLGTLSLCGIPPLACFWSKDEILNDSWMYSPIFAIIAWATAGLTAFYMFRIYLLTFEGHLNVHFQNYRGNQNTSFYSISLWGKGCSKRINKKFRLLRMKNNESSLFRNDKNLKKGDGGRTFINIVHFDKKKPFSYPYESDNTMLFPLLVLVLFTLFVGFLGIPFNQEGRDLDILSKWLAPSINLLHQESKDSMDWYEFLKDATFSVSIASFGILLASFLYKPIYSSFKNFYLINSFVKIGPKRSRWDKIINALYDWSYNRAYIDAFYTTSCTRAIRGLAKLTDFFDRRVIDGITNGVGIMSFFVGEGIKYVGGGRISSYLFLYFSCVSIFLLFSFSFVLFNLEL</sequence>
<keyword evidence="10 20" id="KW-0874">Quinone</keyword>
<keyword evidence="6 20" id="KW-0813">Transport</keyword>
<dbReference type="EC" id="7.1.1.-" evidence="20"/>
<evidence type="ECO:0000256" key="14">
    <source>
        <dbReference type="ARBA" id="ARBA00022989"/>
    </source>
</evidence>
<comment type="subunit">
    <text evidence="4 20">NDH is composed of at least 16 different subunits, 5 of which are encoded in the nucleus.</text>
</comment>
<evidence type="ECO:0000256" key="6">
    <source>
        <dbReference type="ARBA" id="ARBA00022448"/>
    </source>
</evidence>
<keyword evidence="11 20" id="KW-0521">NADP</keyword>
<comment type="similarity">
    <text evidence="3 20">Belongs to the complex I subunit 5 family.</text>
</comment>
<dbReference type="InterPro" id="IPR001516">
    <property type="entry name" value="Proton_antipo_N"/>
</dbReference>
<dbReference type="InterPro" id="IPR001750">
    <property type="entry name" value="ND/Mrp_TM"/>
</dbReference>
<organism evidence="24">
    <name type="scientific">Mazus pumilus</name>
    <name type="common">Japanese mazus</name>
    <name type="synonym">Lobelia pumila</name>
    <dbReference type="NCBI Taxonomy" id="113205"/>
    <lineage>
        <taxon>Eukaryota</taxon>
        <taxon>Viridiplantae</taxon>
        <taxon>Streptophyta</taxon>
        <taxon>Embryophyta</taxon>
        <taxon>Tracheophyta</taxon>
        <taxon>Spermatophyta</taxon>
        <taxon>Magnoliopsida</taxon>
        <taxon>eudicotyledons</taxon>
        <taxon>Gunneridae</taxon>
        <taxon>Pentapetalae</taxon>
        <taxon>asterids</taxon>
        <taxon>lamiids</taxon>
        <taxon>Lamiales</taxon>
        <taxon>Mazaceae</taxon>
        <taxon>Mazus</taxon>
    </lineage>
</organism>
<feature type="transmembrane region" description="Helical" evidence="20">
    <location>
        <begin position="6"/>
        <end position="28"/>
    </location>
</feature>
<feature type="transmembrane region" description="Helical" evidence="20">
    <location>
        <begin position="187"/>
        <end position="205"/>
    </location>
</feature>
<feature type="transmembrane region" description="Helical" evidence="20">
    <location>
        <begin position="393"/>
        <end position="412"/>
    </location>
</feature>
<feature type="transmembrane region" description="Helical" evidence="20">
    <location>
        <begin position="293"/>
        <end position="311"/>
    </location>
</feature>
<dbReference type="Pfam" id="PF00662">
    <property type="entry name" value="Proton_antipo_N"/>
    <property type="match status" value="1"/>
</dbReference>
<keyword evidence="15 20" id="KW-0520">NAD</keyword>
<evidence type="ECO:0000256" key="12">
    <source>
        <dbReference type="ARBA" id="ARBA00022957"/>
    </source>
</evidence>
<keyword evidence="7 20" id="KW-0150">Chloroplast</keyword>
<keyword evidence="12 20" id="KW-0618">Plastoquinone</keyword>
<keyword evidence="9 20" id="KW-0812">Transmembrane</keyword>
<dbReference type="InterPro" id="IPR003945">
    <property type="entry name" value="NU5C-like"/>
</dbReference>
<feature type="transmembrane region" description="Helical" evidence="20">
    <location>
        <begin position="145"/>
        <end position="166"/>
    </location>
</feature>
<dbReference type="GO" id="GO:0008137">
    <property type="term" value="F:NADH dehydrogenase (ubiquinone) activity"/>
    <property type="evidence" value="ECO:0007669"/>
    <property type="project" value="InterPro"/>
</dbReference>
<dbReference type="EMBL" id="MT937187">
    <property type="protein sequence ID" value="QOD41032.1"/>
    <property type="molecule type" value="Genomic_DNA"/>
</dbReference>
<evidence type="ECO:0000259" key="21">
    <source>
        <dbReference type="Pfam" id="PF00361"/>
    </source>
</evidence>
<feature type="transmembrane region" description="Helical" evidence="20">
    <location>
        <begin position="424"/>
        <end position="447"/>
    </location>
</feature>
<protein>
    <recommendedName>
        <fullName evidence="5 20">NAD(P)H-quinone oxidoreductase subunit 5, chloroplastic</fullName>
        <ecNumber evidence="20">7.1.1.-</ecNumber>
    </recommendedName>
    <alternativeName>
        <fullName evidence="20">NADH-plastoquinone oxidoreductase subunit 5</fullName>
    </alternativeName>
</protein>
<feature type="transmembrane region" description="Helical" evidence="20">
    <location>
        <begin position="600"/>
        <end position="618"/>
    </location>
</feature>
<dbReference type="NCBIfam" id="TIGR01974">
    <property type="entry name" value="NDH_I_L"/>
    <property type="match status" value="1"/>
</dbReference>
<evidence type="ECO:0000256" key="5">
    <source>
        <dbReference type="ARBA" id="ARBA00018648"/>
    </source>
</evidence>
<dbReference type="GO" id="GO:0042773">
    <property type="term" value="P:ATP synthesis coupled electron transport"/>
    <property type="evidence" value="ECO:0007669"/>
    <property type="project" value="InterPro"/>
</dbReference>
<dbReference type="GO" id="GO:0015990">
    <property type="term" value="P:electron transport coupled proton transport"/>
    <property type="evidence" value="ECO:0007669"/>
    <property type="project" value="TreeGrafter"/>
</dbReference>
<dbReference type="PANTHER" id="PTHR42829:SF2">
    <property type="entry name" value="NADH-UBIQUINONE OXIDOREDUCTASE CHAIN 5"/>
    <property type="match status" value="1"/>
</dbReference>
<feature type="domain" description="NADH:ubiquinone/plastoquinone oxidoreductase chloroplast chain 5 C-terminal" evidence="23">
    <location>
        <begin position="448"/>
        <end position="684"/>
    </location>
</feature>
<evidence type="ECO:0000256" key="11">
    <source>
        <dbReference type="ARBA" id="ARBA00022857"/>
    </source>
</evidence>
<evidence type="ECO:0000259" key="22">
    <source>
        <dbReference type="Pfam" id="PF00662"/>
    </source>
</evidence>
<keyword evidence="13" id="KW-1278">Translocase</keyword>
<comment type="catalytic activity">
    <reaction evidence="19 20">
        <text>a plastoquinone + NADH + (n+1) H(+)(in) = a plastoquinol + NAD(+) + n H(+)(out)</text>
        <dbReference type="Rhea" id="RHEA:42608"/>
        <dbReference type="Rhea" id="RHEA-COMP:9561"/>
        <dbReference type="Rhea" id="RHEA-COMP:9562"/>
        <dbReference type="ChEBI" id="CHEBI:15378"/>
        <dbReference type="ChEBI" id="CHEBI:17757"/>
        <dbReference type="ChEBI" id="CHEBI:57540"/>
        <dbReference type="ChEBI" id="CHEBI:57945"/>
        <dbReference type="ChEBI" id="CHEBI:62192"/>
    </reaction>
</comment>
<evidence type="ECO:0000256" key="8">
    <source>
        <dbReference type="ARBA" id="ARBA00022640"/>
    </source>
</evidence>
<evidence type="ECO:0000313" key="24">
    <source>
        <dbReference type="EMBL" id="QOD41032.1"/>
    </source>
</evidence>